<organism evidence="2 3">
    <name type="scientific">Eumeta variegata</name>
    <name type="common">Bagworm moth</name>
    <name type="synonym">Eumeta japonica</name>
    <dbReference type="NCBI Taxonomy" id="151549"/>
    <lineage>
        <taxon>Eukaryota</taxon>
        <taxon>Metazoa</taxon>
        <taxon>Ecdysozoa</taxon>
        <taxon>Arthropoda</taxon>
        <taxon>Hexapoda</taxon>
        <taxon>Insecta</taxon>
        <taxon>Pterygota</taxon>
        <taxon>Neoptera</taxon>
        <taxon>Endopterygota</taxon>
        <taxon>Lepidoptera</taxon>
        <taxon>Glossata</taxon>
        <taxon>Ditrysia</taxon>
        <taxon>Tineoidea</taxon>
        <taxon>Psychidae</taxon>
        <taxon>Oiketicinae</taxon>
        <taxon>Eumeta</taxon>
    </lineage>
</organism>
<evidence type="ECO:0000313" key="3">
    <source>
        <dbReference type="Proteomes" id="UP000299102"/>
    </source>
</evidence>
<feature type="region of interest" description="Disordered" evidence="1">
    <location>
        <begin position="1"/>
        <end position="22"/>
    </location>
</feature>
<proteinExistence type="predicted"/>
<name>A0A4C1UDT1_EUMVA</name>
<protein>
    <submittedName>
        <fullName evidence="2">Uncharacterized protein</fullName>
    </submittedName>
</protein>
<sequence>MPRKEHIRPATTARDDKHHDGSGIVTRAQAAAASSDRLVGGTTVPVSDLRDGADPSPCMSAPTATLHHFWLEFLKISWLPCFRPWPGHKRSQSYSYTIIIGTGAERRWNDLADPELCRSRVTVLQRRICTFWKFCKMHGSF</sequence>
<dbReference type="AlphaFoldDB" id="A0A4C1UDT1"/>
<dbReference type="EMBL" id="BGZK01000157">
    <property type="protein sequence ID" value="GBP24084.1"/>
    <property type="molecule type" value="Genomic_DNA"/>
</dbReference>
<reference evidence="2 3" key="1">
    <citation type="journal article" date="2019" name="Commun. Biol.">
        <title>The bagworm genome reveals a unique fibroin gene that provides high tensile strength.</title>
        <authorList>
            <person name="Kono N."/>
            <person name="Nakamura H."/>
            <person name="Ohtoshi R."/>
            <person name="Tomita M."/>
            <person name="Numata K."/>
            <person name="Arakawa K."/>
        </authorList>
    </citation>
    <scope>NUCLEOTIDE SEQUENCE [LARGE SCALE GENOMIC DNA]</scope>
</reference>
<gene>
    <name evidence="2" type="ORF">EVAR_27307_1</name>
</gene>
<accession>A0A4C1UDT1</accession>
<keyword evidence="3" id="KW-1185">Reference proteome</keyword>
<comment type="caution">
    <text evidence="2">The sequence shown here is derived from an EMBL/GenBank/DDBJ whole genome shotgun (WGS) entry which is preliminary data.</text>
</comment>
<dbReference type="Proteomes" id="UP000299102">
    <property type="component" value="Unassembled WGS sequence"/>
</dbReference>
<evidence type="ECO:0000313" key="2">
    <source>
        <dbReference type="EMBL" id="GBP24084.1"/>
    </source>
</evidence>
<evidence type="ECO:0000256" key="1">
    <source>
        <dbReference type="SAM" id="MobiDB-lite"/>
    </source>
</evidence>